<gene>
    <name evidence="2" type="ORF">ALNOE001_09430</name>
</gene>
<comment type="caution">
    <text evidence="2">The sequence shown here is derived from an EMBL/GenBank/DDBJ whole genome shotgun (WGS) entry which is preliminary data.</text>
</comment>
<dbReference type="EMBL" id="NIZT01000025">
    <property type="protein sequence ID" value="RBQ23377.1"/>
    <property type="molecule type" value="Genomic_DNA"/>
</dbReference>
<accession>A0A366MBF5</accession>
<feature type="transmembrane region" description="Helical" evidence="1">
    <location>
        <begin position="55"/>
        <end position="79"/>
    </location>
</feature>
<keyword evidence="1" id="KW-0472">Membrane</keyword>
<dbReference type="AlphaFoldDB" id="A0A366MBF5"/>
<evidence type="ECO:0000256" key="1">
    <source>
        <dbReference type="SAM" id="Phobius"/>
    </source>
</evidence>
<evidence type="ECO:0000313" key="3">
    <source>
        <dbReference type="Proteomes" id="UP000253099"/>
    </source>
</evidence>
<sequence>MLKNKNQVLLRPKSFKENFISECIEIGNFKLYPFYKSSIISSNKSKAGTCSIEPIVIIISIIVKNTINYYLFYLMSLFIMKNKID</sequence>
<organism evidence="2 3">
    <name type="scientific">Candidatus Methanobinarius endosymbioticus</name>
    <dbReference type="NCBI Taxonomy" id="2006182"/>
    <lineage>
        <taxon>Archaea</taxon>
        <taxon>Methanobacteriati</taxon>
        <taxon>Methanobacteriota</taxon>
        <taxon>Methanomada group</taxon>
        <taxon>Methanobacteria</taxon>
        <taxon>Methanobacteriales</taxon>
        <taxon>Methanobacteriaceae</taxon>
        <taxon>Candidatus Methanobinarius</taxon>
    </lineage>
</organism>
<protein>
    <submittedName>
        <fullName evidence="2">Uncharacterized protein</fullName>
    </submittedName>
</protein>
<keyword evidence="1" id="KW-1133">Transmembrane helix</keyword>
<keyword evidence="3" id="KW-1185">Reference proteome</keyword>
<reference evidence="2 3" key="1">
    <citation type="submission" date="2018-06" db="EMBL/GenBank/DDBJ databases">
        <title>Genomic insight into two independent archaeal endosymbiosis events.</title>
        <authorList>
            <person name="Lind A.E."/>
            <person name="Lewis W.H."/>
            <person name="Spang A."/>
            <person name="Guy L."/>
            <person name="Embley M.T."/>
            <person name="Ettema T.J.G."/>
        </authorList>
    </citation>
    <scope>NUCLEOTIDE SEQUENCE [LARGE SCALE GENOMIC DNA]</scope>
    <source>
        <strain evidence="2">NOE</strain>
    </source>
</reference>
<dbReference type="Proteomes" id="UP000253099">
    <property type="component" value="Unassembled WGS sequence"/>
</dbReference>
<keyword evidence="1" id="KW-0812">Transmembrane</keyword>
<name>A0A366MBF5_9EURY</name>
<proteinExistence type="predicted"/>
<evidence type="ECO:0000313" key="2">
    <source>
        <dbReference type="EMBL" id="RBQ23377.1"/>
    </source>
</evidence>